<evidence type="ECO:0000313" key="2">
    <source>
        <dbReference type="Proteomes" id="UP001066276"/>
    </source>
</evidence>
<reference evidence="1" key="1">
    <citation type="journal article" date="2022" name="bioRxiv">
        <title>Sequencing and chromosome-scale assembly of the giantPleurodeles waltlgenome.</title>
        <authorList>
            <person name="Brown T."/>
            <person name="Elewa A."/>
            <person name="Iarovenko S."/>
            <person name="Subramanian E."/>
            <person name="Araus A.J."/>
            <person name="Petzold A."/>
            <person name="Susuki M."/>
            <person name="Suzuki K.-i.T."/>
            <person name="Hayashi T."/>
            <person name="Toyoda A."/>
            <person name="Oliveira C."/>
            <person name="Osipova E."/>
            <person name="Leigh N.D."/>
            <person name="Simon A."/>
            <person name="Yun M.H."/>
        </authorList>
    </citation>
    <scope>NUCLEOTIDE SEQUENCE</scope>
    <source>
        <strain evidence="1">20211129_DDA</strain>
        <tissue evidence="1">Liver</tissue>
    </source>
</reference>
<evidence type="ECO:0000313" key="1">
    <source>
        <dbReference type="EMBL" id="KAJ1081633.1"/>
    </source>
</evidence>
<dbReference type="Proteomes" id="UP001066276">
    <property type="component" value="Chromosome 12"/>
</dbReference>
<protein>
    <submittedName>
        <fullName evidence="1">Uncharacterized protein</fullName>
    </submittedName>
</protein>
<accession>A0AAV7KX66</accession>
<organism evidence="1 2">
    <name type="scientific">Pleurodeles waltl</name>
    <name type="common">Iberian ribbed newt</name>
    <dbReference type="NCBI Taxonomy" id="8319"/>
    <lineage>
        <taxon>Eukaryota</taxon>
        <taxon>Metazoa</taxon>
        <taxon>Chordata</taxon>
        <taxon>Craniata</taxon>
        <taxon>Vertebrata</taxon>
        <taxon>Euteleostomi</taxon>
        <taxon>Amphibia</taxon>
        <taxon>Batrachia</taxon>
        <taxon>Caudata</taxon>
        <taxon>Salamandroidea</taxon>
        <taxon>Salamandridae</taxon>
        <taxon>Pleurodelinae</taxon>
        <taxon>Pleurodeles</taxon>
    </lineage>
</organism>
<dbReference type="AlphaFoldDB" id="A0AAV7KX66"/>
<keyword evidence="2" id="KW-1185">Reference proteome</keyword>
<comment type="caution">
    <text evidence="1">The sequence shown here is derived from an EMBL/GenBank/DDBJ whole genome shotgun (WGS) entry which is preliminary data.</text>
</comment>
<dbReference type="EMBL" id="JANPWB010000016">
    <property type="protein sequence ID" value="KAJ1081633.1"/>
    <property type="molecule type" value="Genomic_DNA"/>
</dbReference>
<name>A0AAV7KX66_PLEWA</name>
<gene>
    <name evidence="1" type="ORF">NDU88_001811</name>
</gene>
<sequence>MAASVLKDPKYDPFFSLEGAGSLPRLSTNTLKTVESESFHSLDSELANDPKPLGKCKHDAEVAARLLTLLQGIPQSGAQEDRGSFVGGPVDVLDLLWASHDVLYLGFVMDVLFNEWREPEHSAMPRFMAKLYPLEEMEETVPETIHMDSIVASLVGRPLMAEGNILEDVRDKKVKKAIVMTFP</sequence>
<proteinExistence type="predicted"/>